<dbReference type="PANTHER" id="PTHR11451:SF46">
    <property type="entry name" value="THREONINE--TRNA LIGASE"/>
    <property type="match status" value="1"/>
</dbReference>
<dbReference type="SUPFAM" id="SSF55186">
    <property type="entry name" value="ThrRS/AlaRS common domain"/>
    <property type="match status" value="1"/>
</dbReference>
<name>A0A426YBS0_ENSVE</name>
<dbReference type="AlphaFoldDB" id="A0A426YBS0"/>
<keyword evidence="1" id="KW-0648">Protein biosynthesis</keyword>
<reference evidence="2 3" key="1">
    <citation type="journal article" date="2014" name="Agronomy (Basel)">
        <title>A Draft Genome Sequence for Ensete ventricosum, the Drought-Tolerant Tree Against Hunger.</title>
        <authorList>
            <person name="Harrison J."/>
            <person name="Moore K.A."/>
            <person name="Paszkiewicz K."/>
            <person name="Jones T."/>
            <person name="Grant M."/>
            <person name="Ambacheew D."/>
            <person name="Muzemil S."/>
            <person name="Studholme D.J."/>
        </authorList>
    </citation>
    <scope>NUCLEOTIDE SEQUENCE [LARGE SCALE GENOMIC DNA]</scope>
</reference>
<dbReference type="PANTHER" id="PTHR11451">
    <property type="entry name" value="THREONINE-TRNA LIGASE"/>
    <property type="match status" value="1"/>
</dbReference>
<sequence>MTRPLEGDSDLKLFKFDDAEGRDTFWHSSAHILGQSLEMEYGCKLCIGPCTTRGEGFYYDAFYDELTLNEEHFKQIQSRASKAVGLTNHIFHYLGMDHDRKKDAIIDCWQELILVVLLLKFLRPDFPSEKFLFSVPILHC</sequence>
<dbReference type="EMBL" id="AMZH03013515">
    <property type="protein sequence ID" value="RRT49136.1"/>
    <property type="molecule type" value="Genomic_DNA"/>
</dbReference>
<proteinExistence type="predicted"/>
<evidence type="ECO:0000256" key="1">
    <source>
        <dbReference type="ARBA" id="ARBA00022917"/>
    </source>
</evidence>
<accession>A0A426YBS0</accession>
<dbReference type="GO" id="GO:0005739">
    <property type="term" value="C:mitochondrion"/>
    <property type="evidence" value="ECO:0007669"/>
    <property type="project" value="TreeGrafter"/>
</dbReference>
<evidence type="ECO:0000313" key="2">
    <source>
        <dbReference type="EMBL" id="RRT49136.1"/>
    </source>
</evidence>
<dbReference type="GO" id="GO:0000166">
    <property type="term" value="F:nucleotide binding"/>
    <property type="evidence" value="ECO:0007669"/>
    <property type="project" value="InterPro"/>
</dbReference>
<evidence type="ECO:0008006" key="4">
    <source>
        <dbReference type="Google" id="ProtNLM"/>
    </source>
</evidence>
<dbReference type="Proteomes" id="UP000287651">
    <property type="component" value="Unassembled WGS sequence"/>
</dbReference>
<organism evidence="2 3">
    <name type="scientific">Ensete ventricosum</name>
    <name type="common">Abyssinian banana</name>
    <name type="synonym">Musa ensete</name>
    <dbReference type="NCBI Taxonomy" id="4639"/>
    <lineage>
        <taxon>Eukaryota</taxon>
        <taxon>Viridiplantae</taxon>
        <taxon>Streptophyta</taxon>
        <taxon>Embryophyta</taxon>
        <taxon>Tracheophyta</taxon>
        <taxon>Spermatophyta</taxon>
        <taxon>Magnoliopsida</taxon>
        <taxon>Liliopsida</taxon>
        <taxon>Zingiberales</taxon>
        <taxon>Musaceae</taxon>
        <taxon>Ensete</taxon>
    </lineage>
</organism>
<dbReference type="Gene3D" id="3.30.980.10">
    <property type="entry name" value="Threonyl-trna Synthetase, Chain A, domain 2"/>
    <property type="match status" value="1"/>
</dbReference>
<evidence type="ECO:0000313" key="3">
    <source>
        <dbReference type="Proteomes" id="UP000287651"/>
    </source>
</evidence>
<gene>
    <name evidence="2" type="ORF">B296_00052581</name>
</gene>
<dbReference type="InterPro" id="IPR018163">
    <property type="entry name" value="Thr/Ala-tRNA-synth_IIc_edit"/>
</dbReference>
<protein>
    <recommendedName>
        <fullName evidence="4">TGS domain-containing protein</fullName>
    </recommendedName>
</protein>
<dbReference type="GO" id="GO:0004829">
    <property type="term" value="F:threonine-tRNA ligase activity"/>
    <property type="evidence" value="ECO:0007669"/>
    <property type="project" value="TreeGrafter"/>
</dbReference>
<comment type="caution">
    <text evidence="2">The sequence shown here is derived from an EMBL/GenBank/DDBJ whole genome shotgun (WGS) entry which is preliminary data.</text>
</comment>
<dbReference type="GO" id="GO:0009507">
    <property type="term" value="C:chloroplast"/>
    <property type="evidence" value="ECO:0007669"/>
    <property type="project" value="TreeGrafter"/>
</dbReference>
<dbReference type="GO" id="GO:0006435">
    <property type="term" value="P:threonyl-tRNA aminoacylation"/>
    <property type="evidence" value="ECO:0007669"/>
    <property type="project" value="TreeGrafter"/>
</dbReference>